<keyword evidence="2" id="KW-1185">Reference proteome</keyword>
<dbReference type="Proteomes" id="UP001637618">
    <property type="component" value="Unassembled WGS sequence"/>
</dbReference>
<sequence length="1904" mass="208566">MKSAEMPLDCLYADTVKDYRPSDNLARRHLSPVSGAVSSVNNSAAQPSIQAELAQLRRDIKRTSEELQRHQLHAGYEDVRQHPLSTAQKLKDLLVRVQMAGSGHQPGHVPNCAMQKKWAAEERLTQLNQRYVPLATAEALAQMSDQLMAAEQTLESLPDALAAELKPQVERFKERYEAAKFGLAISIGQDFAKDAEPLMPLFNLTTYLGLQQAGDDIRGAARAAQDLYRGEFGTRPNRLYENRSKMFAEDERQAWATNEAIALDKPPQTTQACAAVGSSWVQQFASDARELLSRIDKLLSLPSAEGADLKEVVVLLKDMVGQGRHAETVSLQALSNGVYRPTTERIASEEFTEQLQSMAVALRGWLVMTGALAAQRVGNAIEQHPVITVGALAALGVISNTYSAWNLPPSPALDEPPIPSHERDLTLLERQVEIALDTPLPGKPEETIGEALQNYLDTVHSRDRRDTSSIDEPSDKARQMLAVMNELTPSGTQTFGSLIRQAADIADSVSDQELAQAISSDLERHAALLELVYAPQLSKQMSETVSRAFKWMEQLYSPILIPAGRLDEIVSEQIKRYEKETGKPTNLKPESLIRVDYEEAQSANPNWQITASVKKSKSFPLYQVATGIHERELSLMKDALGRSFKVVGVEHEQLVDFIDKSSIKNQLESEFDAYLKRPELKENSLEFYQKRVLNAARNYLEATPVSHPGHKLMTDFLKGDAKASTVTFHGAAVNGVFAVTHGQTAVLCSVDDDAYFYIGKKINHYSNFGYREKEVIPNYPSDKKFREWIRVKLPKIEQVKLERNPAAFDVTRTKNAKNAFIGMGDHGGKVSGKPIAFESKENLESLGTGLFDASMERVRSDIDTLIFTDWEQFGLEGLRVGKALFDLYSYSGMMLAPGTGSFLSRAAAFAAPAVINAAGAGLSAIQGQVTDDPTERDAANKQAMTSLITSAVMVGAPVAIGGLGNAAQTAKAVDSFASKIGYHRFAKSTIKATLPQIVRDFIARRTGGATPYVKMPAIANKPFPRVGGAPRVAINRVPAGSSVVKGTAPVAEQAQRWSKLSDAGKVARVSAQALDSPVGRKLSEKTSEAAVTGSVVNNLEMDSAGAPRQHYEWGKAYVETFRARTKLKSDLNRLTQTSKALDQLRSHPPVIQTTRAIGNPQHAAASWVAASSQVKLPEGRLRQIIEQYQGADLSRANIVDDIHSALTSTFDIQPASNFRPSGVGPLMGSDIAHGYYQKMLAAPYAAGQSNALTRAEWLFALTRNIQPYAKNNDPLARVLYSIAQLQDTNNHVFNALTRTAEQQLTPIAIIENPPLTGSAGAAQRAPSRTSANSHQPPDSSQPVDTRVEPFRQIEANPSREIPPHMRGFMDEFRNNDALAEAFSKPSGQCAVASEIVGKFMVDQGFEKVRYRAMRIWVSRNPNEVRNHFFPIGNYKGTTYAIDLTAPQFANSGLPTLTKPMFLPEPALMKAYQTASDNAIIKYKDFSNLRSAETAFNPYGSSDPKEFIEGGHILSHGRNKVAQAATPNAATLSPSEIREHRLRHAASAHRVPARATPRDKPLQIKRELVEAQPSAPAKTLDSPAPSPPKIVTGMTAVLSTAEQSRQAVERALPIARSRLSQAIRTIADPAHREDSRQVCKIFFGSDSDATVQGFKSKQLEMQTDLDRLELKNIRFIAGEGEGGWIAQLDPSAYKKYAAGQVDTQYLEVSDDGAMEVYRDMGNSDDALANTLIHEVSHGMPADEDFVYAAKLRGAREDIADLLNLGKSTRVEDFNYPGDEVEDGSLSLFAKHPDVARGHNADSTMFGVALLDQAKNNRALYNRNIAAITAALDKAGGGVIRDTVPVKVITKREAATRQMPPFLIARNQRTGDIVAVFERMPAAQTAANRNASQHVVDLVQSVFRWQ</sequence>
<evidence type="ECO:0000313" key="2">
    <source>
        <dbReference type="Proteomes" id="UP001637618"/>
    </source>
</evidence>
<accession>A0ACC7PI00</accession>
<dbReference type="EMBL" id="JAPEQY010000013">
    <property type="protein sequence ID" value="MFO2479236.1"/>
    <property type="molecule type" value="Genomic_DNA"/>
</dbReference>
<organism evidence="1 2">
    <name type="scientific">Pseudomonas imrae</name>
    <dbReference type="NCBI Taxonomy" id="2992837"/>
    <lineage>
        <taxon>Bacteria</taxon>
        <taxon>Pseudomonadati</taxon>
        <taxon>Pseudomonadota</taxon>
        <taxon>Gammaproteobacteria</taxon>
        <taxon>Pseudomonadales</taxon>
        <taxon>Pseudomonadaceae</taxon>
        <taxon>Pseudomonas</taxon>
    </lineage>
</organism>
<reference evidence="1" key="1">
    <citation type="submission" date="2022-11" db="EMBL/GenBank/DDBJ databases">
        <title>Draft genome sequences of strains of Pseudomonas imrae sp. nov.</title>
        <authorList>
            <person name="Salva Serra F."/>
            <person name="Nimje P."/>
            <person name="Moore E.R.B."/>
            <person name="Marathe N.P."/>
        </authorList>
    </citation>
    <scope>NUCLEOTIDE SEQUENCE</scope>
    <source>
        <strain evidence="1">15FMM2</strain>
    </source>
</reference>
<evidence type="ECO:0000313" key="1">
    <source>
        <dbReference type="EMBL" id="MFO2479236.1"/>
    </source>
</evidence>
<name>A0ACC7PI00_9PSED</name>
<comment type="caution">
    <text evidence="1">The sequence shown here is derived from an EMBL/GenBank/DDBJ whole genome shotgun (WGS) entry which is preliminary data.</text>
</comment>
<proteinExistence type="predicted"/>
<gene>
    <name evidence="1" type="ORF">OOJ96_17680</name>
</gene>
<protein>
    <submittedName>
        <fullName evidence="1">Uncharacterized protein</fullName>
    </submittedName>
</protein>